<name>A0ABT9CEG1_9BACL</name>
<protein>
    <recommendedName>
        <fullName evidence="3">Fungal lipase-like domain-containing protein</fullName>
    </recommendedName>
</protein>
<dbReference type="Proteomes" id="UP001240171">
    <property type="component" value="Unassembled WGS sequence"/>
</dbReference>
<keyword evidence="2" id="KW-1185">Reference proteome</keyword>
<organism evidence="1 2">
    <name type="scientific">Paenibacillus lacisoli</name>
    <dbReference type="NCBI Taxonomy" id="3064525"/>
    <lineage>
        <taxon>Bacteria</taxon>
        <taxon>Bacillati</taxon>
        <taxon>Bacillota</taxon>
        <taxon>Bacilli</taxon>
        <taxon>Bacillales</taxon>
        <taxon>Paenibacillaceae</taxon>
        <taxon>Paenibacillus</taxon>
    </lineage>
</organism>
<sequence length="440" mass="48645">MGKSNQPITDEMYEKMSNMAYSDLKEGGKVKDIPGWEVLESTRSHRTSGFDAVTFYNPETKQAVIAYRGTEGSASLDRSVPDFVTDATIGIPELKRKVDQTIDQKIDFTPDWWDAGVQKVKDKTGITAVNDWVGEREKDLDKITVFGKNNQMYLAEDYAKEMQSKHEDLDFSLTGHSLGGGNAQYASVYTGMPAVTFSAPSVIENLTPGAKRKAEEGEYDSQITNYAHPGDVVASGAMGGYDRHVGTTYYIDSNYADANKDVSIIDKAKNSFGGPNYHSLDQYKFNKDGYISNELYDPVTGKRVEDSPRMPGTFGLVDDLQDMAHRFGSGVGAFIGGLSQLAAAAAASGSGKIQVTPEELREVAGRWKQNAQQSSSELSRVRQQMQQYLHTSQSRRLAPIVTQLDASISELSQWHLQRTSEFLQFISSKADQFQQADNTY</sequence>
<evidence type="ECO:0008006" key="3">
    <source>
        <dbReference type="Google" id="ProtNLM"/>
    </source>
</evidence>
<dbReference type="SUPFAM" id="SSF53474">
    <property type="entry name" value="alpha/beta-Hydrolases"/>
    <property type="match status" value="1"/>
</dbReference>
<proteinExistence type="predicted"/>
<gene>
    <name evidence="1" type="ORF">Q5741_14665</name>
</gene>
<dbReference type="InterPro" id="IPR029058">
    <property type="entry name" value="AB_hydrolase_fold"/>
</dbReference>
<dbReference type="Gene3D" id="3.40.50.1820">
    <property type="entry name" value="alpha/beta hydrolase"/>
    <property type="match status" value="1"/>
</dbReference>
<evidence type="ECO:0000313" key="2">
    <source>
        <dbReference type="Proteomes" id="UP001240171"/>
    </source>
</evidence>
<dbReference type="CDD" id="cd00741">
    <property type="entry name" value="Lipase"/>
    <property type="match status" value="1"/>
</dbReference>
<comment type="caution">
    <text evidence="1">The sequence shown here is derived from an EMBL/GenBank/DDBJ whole genome shotgun (WGS) entry which is preliminary data.</text>
</comment>
<evidence type="ECO:0000313" key="1">
    <source>
        <dbReference type="EMBL" id="MDO7907650.1"/>
    </source>
</evidence>
<reference evidence="1 2" key="1">
    <citation type="submission" date="2023-07" db="EMBL/GenBank/DDBJ databases">
        <title>Paenibacillus sp. JX-17 nov. isolated from soil.</title>
        <authorList>
            <person name="Wan Y."/>
            <person name="Liu B."/>
        </authorList>
    </citation>
    <scope>NUCLEOTIDE SEQUENCE [LARGE SCALE GENOMIC DNA]</scope>
    <source>
        <strain evidence="1 2">JX-17</strain>
    </source>
</reference>
<dbReference type="EMBL" id="JAUQTB010000008">
    <property type="protein sequence ID" value="MDO7907650.1"/>
    <property type="molecule type" value="Genomic_DNA"/>
</dbReference>
<dbReference type="Pfam" id="PF26363">
    <property type="entry name" value="Phospholipase-like"/>
    <property type="match status" value="1"/>
</dbReference>
<accession>A0ABT9CEG1</accession>